<dbReference type="AlphaFoldDB" id="A0A8S3W429"/>
<proteinExistence type="predicted"/>
<keyword evidence="2" id="KW-1133">Transmembrane helix</keyword>
<dbReference type="Proteomes" id="UP000691718">
    <property type="component" value="Unassembled WGS sequence"/>
</dbReference>
<reference evidence="4" key="1">
    <citation type="submission" date="2021-04" db="EMBL/GenBank/DDBJ databases">
        <authorList>
            <person name="Tunstrom K."/>
        </authorList>
    </citation>
    <scope>NUCLEOTIDE SEQUENCE</scope>
</reference>
<keyword evidence="5" id="KW-1185">Reference proteome</keyword>
<keyword evidence="2" id="KW-0812">Transmembrane</keyword>
<comment type="caution">
    <text evidence="4">The sequence shown here is derived from an EMBL/GenBank/DDBJ whole genome shotgun (WGS) entry which is preliminary data.</text>
</comment>
<feature type="signal peptide" evidence="3">
    <location>
        <begin position="1"/>
        <end position="16"/>
    </location>
</feature>
<evidence type="ECO:0000256" key="1">
    <source>
        <dbReference type="SAM" id="MobiDB-lite"/>
    </source>
</evidence>
<evidence type="ECO:0000313" key="5">
    <source>
        <dbReference type="Proteomes" id="UP000691718"/>
    </source>
</evidence>
<evidence type="ECO:0000313" key="4">
    <source>
        <dbReference type="EMBL" id="CAG4940118.1"/>
    </source>
</evidence>
<organism evidence="4 5">
    <name type="scientific">Parnassius apollo</name>
    <name type="common">Apollo butterfly</name>
    <name type="synonym">Papilio apollo</name>
    <dbReference type="NCBI Taxonomy" id="110799"/>
    <lineage>
        <taxon>Eukaryota</taxon>
        <taxon>Metazoa</taxon>
        <taxon>Ecdysozoa</taxon>
        <taxon>Arthropoda</taxon>
        <taxon>Hexapoda</taxon>
        <taxon>Insecta</taxon>
        <taxon>Pterygota</taxon>
        <taxon>Neoptera</taxon>
        <taxon>Endopterygota</taxon>
        <taxon>Lepidoptera</taxon>
        <taxon>Glossata</taxon>
        <taxon>Ditrysia</taxon>
        <taxon>Papilionoidea</taxon>
        <taxon>Papilionidae</taxon>
        <taxon>Parnassiinae</taxon>
        <taxon>Parnassini</taxon>
        <taxon>Parnassius</taxon>
        <taxon>Parnassius</taxon>
    </lineage>
</organism>
<feature type="region of interest" description="Disordered" evidence="1">
    <location>
        <begin position="196"/>
        <end position="230"/>
    </location>
</feature>
<gene>
    <name evidence="4" type="ORF">PAPOLLO_LOCUS1936</name>
</gene>
<feature type="chain" id="PRO_5035824529" evidence="3">
    <location>
        <begin position="17"/>
        <end position="302"/>
    </location>
</feature>
<feature type="compositionally biased region" description="Acidic residues" evidence="1">
    <location>
        <begin position="196"/>
        <end position="208"/>
    </location>
</feature>
<keyword evidence="3" id="KW-0732">Signal</keyword>
<sequence length="302" mass="34175">MLNLVVLTTIVTSVLSQEIIGLTYTFDEDFVWNFDNKTCQDKTEWDLISYEHWKIPSLNIESPIGIRAKNNSCTSSFPIIFLSDSILELRVYLKVKAFKSGLTAKIFDEVGVPVVKYVYNKSSENFSLGWNTLLIPIHVNLKGYINLIGYCQSNEIVIVDSFRYKINKTNNNRNREKEISFHTHVTDLVEFGSGDEDVDVEGSGDSEQNDSNTTIPENSGNITEPPDLPTNSDFWNTATITIIAAGSFVVISIICITAYHFGKLRGLEQNASIFENMEPARTITIPRVNNIYSNPFSDRFRR</sequence>
<evidence type="ECO:0000256" key="2">
    <source>
        <dbReference type="SAM" id="Phobius"/>
    </source>
</evidence>
<protein>
    <submittedName>
        <fullName evidence="4">(apollo) hypothetical protein</fullName>
    </submittedName>
</protein>
<accession>A0A8S3W429</accession>
<evidence type="ECO:0000256" key="3">
    <source>
        <dbReference type="SAM" id="SignalP"/>
    </source>
</evidence>
<dbReference type="EMBL" id="CAJQZP010000141">
    <property type="protein sequence ID" value="CAG4940118.1"/>
    <property type="molecule type" value="Genomic_DNA"/>
</dbReference>
<name>A0A8S3W429_PARAO</name>
<feature type="transmembrane region" description="Helical" evidence="2">
    <location>
        <begin position="234"/>
        <end position="259"/>
    </location>
</feature>
<feature type="compositionally biased region" description="Polar residues" evidence="1">
    <location>
        <begin position="209"/>
        <end position="222"/>
    </location>
</feature>
<keyword evidence="2" id="KW-0472">Membrane</keyword>
<dbReference type="OrthoDB" id="6931193at2759"/>